<comment type="caution">
    <text evidence="2">The sequence shown here is derived from an EMBL/GenBank/DDBJ whole genome shotgun (WGS) entry which is preliminary data.</text>
</comment>
<dbReference type="AlphaFoldDB" id="A0A9W9WHM7"/>
<protein>
    <submittedName>
        <fullName evidence="2">Uncharacterized protein</fullName>
    </submittedName>
</protein>
<evidence type="ECO:0000256" key="1">
    <source>
        <dbReference type="SAM" id="MobiDB-lite"/>
    </source>
</evidence>
<feature type="compositionally biased region" description="Polar residues" evidence="1">
    <location>
        <begin position="42"/>
        <end position="53"/>
    </location>
</feature>
<evidence type="ECO:0000313" key="2">
    <source>
        <dbReference type="EMBL" id="KAJ5462266.1"/>
    </source>
</evidence>
<dbReference type="Proteomes" id="UP001147760">
    <property type="component" value="Unassembled WGS sequence"/>
</dbReference>
<gene>
    <name evidence="2" type="ORF">N7530_010471</name>
</gene>
<proteinExistence type="predicted"/>
<evidence type="ECO:0000313" key="3">
    <source>
        <dbReference type="Proteomes" id="UP001147760"/>
    </source>
</evidence>
<feature type="region of interest" description="Disordered" evidence="1">
    <location>
        <begin position="1"/>
        <end position="60"/>
    </location>
</feature>
<reference evidence="2" key="1">
    <citation type="submission" date="2022-12" db="EMBL/GenBank/DDBJ databases">
        <authorList>
            <person name="Petersen C."/>
        </authorList>
    </citation>
    <scope>NUCLEOTIDE SEQUENCE</scope>
    <source>
        <strain evidence="2">IBT 17660</strain>
    </source>
</reference>
<reference evidence="2" key="2">
    <citation type="journal article" date="2023" name="IMA Fungus">
        <title>Comparative genomic study of the Penicillium genus elucidates a diverse pangenome and 15 lateral gene transfer events.</title>
        <authorList>
            <person name="Petersen C."/>
            <person name="Sorensen T."/>
            <person name="Nielsen M.R."/>
            <person name="Sondergaard T.E."/>
            <person name="Sorensen J.L."/>
            <person name="Fitzpatrick D.A."/>
            <person name="Frisvad J.C."/>
            <person name="Nielsen K.L."/>
        </authorList>
    </citation>
    <scope>NUCLEOTIDE SEQUENCE</scope>
    <source>
        <strain evidence="2">IBT 17660</strain>
    </source>
</reference>
<accession>A0A9W9WHM7</accession>
<keyword evidence="3" id="KW-1185">Reference proteome</keyword>
<sequence>MNRPRRAAARKPEGYYSPSSSIGKVKVSAGRVQKARRGKGQKGQTEQVATGSRLNAPPPTSMIIPGPFDTAALERDLQNSYEGTVAPPSLPKRQTRWRQPATNPIVDLAEVPKGWNSLEPDLDPDDLVSQIARCRERIDDNIMSQMFQFKLDDLLKEKKRREAMMAAEPVGLSWPVVLRLDTLTTMLESLRENDECDLVGNVTNIMAAYRSGNLRWTPGLVTYWSKGVQLCQPRAFKWDEFDFISAKHDGVTGFMVEALEGPGPSPQLASTYLAAPGPQFGVAGTGMYICVKPLDQPQGPAFPLEWGFMDDTGSAIMTINKSDLTQLMTYNQTATGRIPPSPPLLGAIVLGVADGRRTMHICRRLAVNLRNVGTIAYRD</sequence>
<organism evidence="2 3">
    <name type="scientific">Penicillium desertorum</name>
    <dbReference type="NCBI Taxonomy" id="1303715"/>
    <lineage>
        <taxon>Eukaryota</taxon>
        <taxon>Fungi</taxon>
        <taxon>Dikarya</taxon>
        <taxon>Ascomycota</taxon>
        <taxon>Pezizomycotina</taxon>
        <taxon>Eurotiomycetes</taxon>
        <taxon>Eurotiomycetidae</taxon>
        <taxon>Eurotiales</taxon>
        <taxon>Aspergillaceae</taxon>
        <taxon>Penicillium</taxon>
    </lineage>
</organism>
<name>A0A9W9WHM7_9EURO</name>
<dbReference type="OrthoDB" id="4329446at2759"/>
<dbReference type="EMBL" id="JAPWDO010000007">
    <property type="protein sequence ID" value="KAJ5462266.1"/>
    <property type="molecule type" value="Genomic_DNA"/>
</dbReference>